<name>A0AAU7JMF0_9HYPH</name>
<sequence>MTSPNTVLAAPGRPLRLGIAGGAPPSAIGPAHRIAAAMDRRFEIVAGVLSSRPERSRAEGVAIGLPADRCYGSVEEMIAAEARRPDGVEALSIITPNDSHARYVRAGLAAGLDLMVEKPLCNDLDEARGLAALARESGRVVALTHTYSGYPMLREMRSRILAGDLGEIRLIHVDYLAGGLATRVEDGPDADKRWRLRPEISGPSLVLGDIGTHAHHLARFVTGLEVESVSAEVGALVPGRIVHDVAQVRLRMRGGARGRIDVCNAAAGMSNQLLIRVFGETGHLEWSHRENGRLTFASLDGDVRISGSGQANLGPLALASTHLQRLGHPEGLHEAIANLYAGFADLILERQGRPAPPTARLTPTIGDGVAGLAFVQACLDSSARHGAQTPLPVLET</sequence>
<organism evidence="3">
    <name type="scientific">Alsobacter sp. KACC 23698</name>
    <dbReference type="NCBI Taxonomy" id="3149229"/>
    <lineage>
        <taxon>Bacteria</taxon>
        <taxon>Pseudomonadati</taxon>
        <taxon>Pseudomonadota</taxon>
        <taxon>Alphaproteobacteria</taxon>
        <taxon>Hyphomicrobiales</taxon>
        <taxon>Alsobacteraceae</taxon>
        <taxon>Alsobacter</taxon>
    </lineage>
</organism>
<protein>
    <submittedName>
        <fullName evidence="3">Gfo/Idh/MocA family oxidoreductase</fullName>
    </submittedName>
</protein>
<dbReference type="GO" id="GO:0000166">
    <property type="term" value="F:nucleotide binding"/>
    <property type="evidence" value="ECO:0007669"/>
    <property type="project" value="InterPro"/>
</dbReference>
<dbReference type="InterPro" id="IPR051317">
    <property type="entry name" value="Gfo/Idh/MocA_oxidoreduct"/>
</dbReference>
<dbReference type="InterPro" id="IPR055170">
    <property type="entry name" value="GFO_IDH_MocA-like_dom"/>
</dbReference>
<dbReference type="InterPro" id="IPR036291">
    <property type="entry name" value="NAD(P)-bd_dom_sf"/>
</dbReference>
<dbReference type="Gene3D" id="3.40.50.720">
    <property type="entry name" value="NAD(P)-binding Rossmann-like Domain"/>
    <property type="match status" value="1"/>
</dbReference>
<dbReference type="Pfam" id="PF22725">
    <property type="entry name" value="GFO_IDH_MocA_C3"/>
    <property type="match status" value="1"/>
</dbReference>
<reference evidence="3" key="1">
    <citation type="submission" date="2024-05" db="EMBL/GenBank/DDBJ databases">
        <authorList>
            <person name="Kim S."/>
            <person name="Heo J."/>
            <person name="Choi H."/>
            <person name="Choi Y."/>
            <person name="Kwon S.-W."/>
            <person name="Kim Y."/>
        </authorList>
    </citation>
    <scope>NUCLEOTIDE SEQUENCE</scope>
    <source>
        <strain evidence="3">KACC 23698</strain>
    </source>
</reference>
<feature type="domain" description="Gfo/Idh/MocA-like oxidoreductase N-terminal" evidence="1">
    <location>
        <begin position="27"/>
        <end position="144"/>
    </location>
</feature>
<dbReference type="RefSeq" id="WP_406858451.1">
    <property type="nucleotide sequence ID" value="NZ_CP157484.1"/>
</dbReference>
<gene>
    <name evidence="3" type="ORF">ABEG18_12815</name>
</gene>
<evidence type="ECO:0000259" key="1">
    <source>
        <dbReference type="Pfam" id="PF01408"/>
    </source>
</evidence>
<dbReference type="Pfam" id="PF01408">
    <property type="entry name" value="GFO_IDH_MocA"/>
    <property type="match status" value="1"/>
</dbReference>
<dbReference type="PANTHER" id="PTHR43708">
    <property type="entry name" value="CONSERVED EXPRESSED OXIDOREDUCTASE (EUROFUNG)"/>
    <property type="match status" value="1"/>
</dbReference>
<dbReference type="EMBL" id="CP157484">
    <property type="protein sequence ID" value="XBO41596.1"/>
    <property type="molecule type" value="Genomic_DNA"/>
</dbReference>
<accession>A0AAU7JMF0</accession>
<dbReference type="InterPro" id="IPR000683">
    <property type="entry name" value="Gfo/Idh/MocA-like_OxRdtase_N"/>
</dbReference>
<dbReference type="PANTHER" id="PTHR43708:SF3">
    <property type="entry name" value="OXIDOREDUCTASE"/>
    <property type="match status" value="1"/>
</dbReference>
<feature type="domain" description="GFO/IDH/MocA-like oxidoreductase" evidence="2">
    <location>
        <begin position="154"/>
        <end position="285"/>
    </location>
</feature>
<dbReference type="AlphaFoldDB" id="A0AAU7JMF0"/>
<dbReference type="SUPFAM" id="SSF55347">
    <property type="entry name" value="Glyceraldehyde-3-phosphate dehydrogenase-like, C-terminal domain"/>
    <property type="match status" value="1"/>
</dbReference>
<evidence type="ECO:0000313" key="3">
    <source>
        <dbReference type="EMBL" id="XBO41596.1"/>
    </source>
</evidence>
<dbReference type="Gene3D" id="3.30.360.10">
    <property type="entry name" value="Dihydrodipicolinate Reductase, domain 2"/>
    <property type="match status" value="1"/>
</dbReference>
<dbReference type="SUPFAM" id="SSF51735">
    <property type="entry name" value="NAD(P)-binding Rossmann-fold domains"/>
    <property type="match status" value="1"/>
</dbReference>
<proteinExistence type="predicted"/>
<evidence type="ECO:0000259" key="2">
    <source>
        <dbReference type="Pfam" id="PF22725"/>
    </source>
</evidence>